<accession>A0A3E3EBS5</accession>
<dbReference type="AlphaFoldDB" id="A0A3E3EBS5"/>
<evidence type="ECO:0000256" key="1">
    <source>
        <dbReference type="SAM" id="Phobius"/>
    </source>
</evidence>
<comment type="caution">
    <text evidence="2">The sequence shown here is derived from an EMBL/GenBank/DDBJ whole genome shotgun (WGS) entry which is preliminary data.</text>
</comment>
<name>A0A3E3EBS5_9FIRM</name>
<evidence type="ECO:0000313" key="2">
    <source>
        <dbReference type="EMBL" id="RGD83793.1"/>
    </source>
</evidence>
<feature type="transmembrane region" description="Helical" evidence="1">
    <location>
        <begin position="53"/>
        <end position="73"/>
    </location>
</feature>
<dbReference type="EMBL" id="QUSL01000020">
    <property type="protein sequence ID" value="RGD83793.1"/>
    <property type="molecule type" value="Genomic_DNA"/>
</dbReference>
<gene>
    <name evidence="2" type="ORF">DXB93_12230</name>
</gene>
<proteinExistence type="predicted"/>
<dbReference type="GeneID" id="78228971"/>
<dbReference type="Pfam" id="PF12666">
    <property type="entry name" value="PrgI"/>
    <property type="match status" value="1"/>
</dbReference>
<dbReference type="Proteomes" id="UP000261032">
    <property type="component" value="Unassembled WGS sequence"/>
</dbReference>
<reference evidence="2 3" key="1">
    <citation type="submission" date="2018-08" db="EMBL/GenBank/DDBJ databases">
        <title>A genome reference for cultivated species of the human gut microbiota.</title>
        <authorList>
            <person name="Zou Y."/>
            <person name="Xue W."/>
            <person name="Luo G."/>
        </authorList>
    </citation>
    <scope>NUCLEOTIDE SEQUENCE [LARGE SCALE GENOMIC DNA]</scope>
    <source>
        <strain evidence="2 3">OM06-4</strain>
    </source>
</reference>
<feature type="transmembrane region" description="Helical" evidence="1">
    <location>
        <begin position="20"/>
        <end position="41"/>
    </location>
</feature>
<evidence type="ECO:0000313" key="3">
    <source>
        <dbReference type="Proteomes" id="UP000261032"/>
    </source>
</evidence>
<keyword evidence="1" id="KW-1133">Transmembrane helix</keyword>
<dbReference type="InterPro" id="IPR024414">
    <property type="entry name" value="Uncharacterised_PrgI"/>
</dbReference>
<organism evidence="2 3">
    <name type="scientific">Thomasclavelia ramosa</name>
    <dbReference type="NCBI Taxonomy" id="1547"/>
    <lineage>
        <taxon>Bacteria</taxon>
        <taxon>Bacillati</taxon>
        <taxon>Bacillota</taxon>
        <taxon>Erysipelotrichia</taxon>
        <taxon>Erysipelotrichales</taxon>
        <taxon>Coprobacillaceae</taxon>
        <taxon>Thomasclavelia</taxon>
    </lineage>
</organism>
<sequence>MEVKVNKEIRNYTESIYFGLSLRQFIFSILSCLMAVGLYFIMKPYFGLETLSWLCILGASPFAVLGFITYNGLTAEQFIWAWIKSELLIPREIKFESNNVYWEAFIPYIANKEREELKRDKNVK</sequence>
<keyword evidence="1" id="KW-0472">Membrane</keyword>
<protein>
    <submittedName>
        <fullName evidence="2">PrgI family protein</fullName>
    </submittedName>
</protein>
<keyword evidence="1" id="KW-0812">Transmembrane</keyword>
<dbReference type="RefSeq" id="WP_008787733.1">
    <property type="nucleotide sequence ID" value="NZ_QUSL01000020.1"/>
</dbReference>